<name>A0ABU0IP50_9CAUL</name>
<protein>
    <submittedName>
        <fullName evidence="3">Glutathione S-transferase</fullName>
        <ecNumber evidence="3">2.5.1.18</ecNumber>
    </submittedName>
</protein>
<keyword evidence="4" id="KW-1185">Reference proteome</keyword>
<dbReference type="SFLD" id="SFLDS00019">
    <property type="entry name" value="Glutathione_Transferase_(cytos"/>
    <property type="match status" value="1"/>
</dbReference>
<accession>A0ABU0IP50</accession>
<proteinExistence type="predicted"/>
<evidence type="ECO:0000313" key="4">
    <source>
        <dbReference type="Proteomes" id="UP001228905"/>
    </source>
</evidence>
<dbReference type="CDD" id="cd03207">
    <property type="entry name" value="GST_C_8"/>
    <property type="match status" value="1"/>
</dbReference>
<keyword evidence="3" id="KW-0808">Transferase</keyword>
<feature type="domain" description="GST N-terminal" evidence="1">
    <location>
        <begin position="1"/>
        <end position="92"/>
    </location>
</feature>
<dbReference type="GO" id="GO:0004364">
    <property type="term" value="F:glutathione transferase activity"/>
    <property type="evidence" value="ECO:0007669"/>
    <property type="project" value="UniProtKB-EC"/>
</dbReference>
<dbReference type="Gene3D" id="3.40.30.10">
    <property type="entry name" value="Glutaredoxin"/>
    <property type="match status" value="1"/>
</dbReference>
<dbReference type="SUPFAM" id="SSF52833">
    <property type="entry name" value="Thioredoxin-like"/>
    <property type="match status" value="1"/>
</dbReference>
<dbReference type="EMBL" id="JAUSVS010000001">
    <property type="protein sequence ID" value="MDQ0463171.1"/>
    <property type="molecule type" value="Genomic_DNA"/>
</dbReference>
<sequence length="216" mass="23848">MTLKLYGVLKSRASRVVWMLNELGQSFEHVPVIQAYRLADPAAPDARFNTASRAFRAINPNGLIPSLEDDGLVLHESLAITLYLARKFGGPITAQSLAEDGQILQWTLWAAATCELHCTPIVMHLQKSSDLEPVRPSIEALRGPFDVLEAALAESGGWLVGGRFTVADLNLAEVLRYAQPARELFDDHPRVDAWIEACQARPAFQAMWAARETETV</sequence>
<dbReference type="EC" id="2.5.1.18" evidence="3"/>
<comment type="caution">
    <text evidence="3">The sequence shown here is derived from an EMBL/GenBank/DDBJ whole genome shotgun (WGS) entry which is preliminary data.</text>
</comment>
<dbReference type="Pfam" id="PF13417">
    <property type="entry name" value="GST_N_3"/>
    <property type="match status" value="1"/>
</dbReference>
<dbReference type="PROSITE" id="PS50405">
    <property type="entry name" value="GST_CTER"/>
    <property type="match status" value="1"/>
</dbReference>
<gene>
    <name evidence="3" type="ORF">QO010_000919</name>
</gene>
<evidence type="ECO:0000259" key="2">
    <source>
        <dbReference type="PROSITE" id="PS50405"/>
    </source>
</evidence>
<reference evidence="3 4" key="1">
    <citation type="submission" date="2023-07" db="EMBL/GenBank/DDBJ databases">
        <title>Genomic Encyclopedia of Type Strains, Phase IV (KMG-IV): sequencing the most valuable type-strain genomes for metagenomic binning, comparative biology and taxonomic classification.</title>
        <authorList>
            <person name="Goeker M."/>
        </authorList>
    </citation>
    <scope>NUCLEOTIDE SEQUENCE [LARGE SCALE GENOMIC DNA]</scope>
    <source>
        <strain evidence="3 4">DSM 18695</strain>
    </source>
</reference>
<dbReference type="RefSeq" id="WP_307346599.1">
    <property type="nucleotide sequence ID" value="NZ_JAUSVS010000001.1"/>
</dbReference>
<dbReference type="InterPro" id="IPR036249">
    <property type="entry name" value="Thioredoxin-like_sf"/>
</dbReference>
<dbReference type="Pfam" id="PF13410">
    <property type="entry name" value="GST_C_2"/>
    <property type="match status" value="1"/>
</dbReference>
<dbReference type="Proteomes" id="UP001228905">
    <property type="component" value="Unassembled WGS sequence"/>
</dbReference>
<dbReference type="InterPro" id="IPR010987">
    <property type="entry name" value="Glutathione-S-Trfase_C-like"/>
</dbReference>
<organism evidence="3 4">
    <name type="scientific">Caulobacter ginsengisoli</name>
    <dbReference type="NCBI Taxonomy" id="400775"/>
    <lineage>
        <taxon>Bacteria</taxon>
        <taxon>Pseudomonadati</taxon>
        <taxon>Pseudomonadota</taxon>
        <taxon>Alphaproteobacteria</taxon>
        <taxon>Caulobacterales</taxon>
        <taxon>Caulobacteraceae</taxon>
        <taxon>Caulobacter</taxon>
    </lineage>
</organism>
<dbReference type="SUPFAM" id="SSF47616">
    <property type="entry name" value="GST C-terminal domain-like"/>
    <property type="match status" value="1"/>
</dbReference>
<dbReference type="PANTHER" id="PTHR44051:SF8">
    <property type="entry name" value="GLUTATHIONE S-TRANSFERASE GSTA"/>
    <property type="match status" value="1"/>
</dbReference>
<dbReference type="InterPro" id="IPR040079">
    <property type="entry name" value="Glutathione_S-Trfase"/>
</dbReference>
<dbReference type="InterPro" id="IPR004045">
    <property type="entry name" value="Glutathione_S-Trfase_N"/>
</dbReference>
<dbReference type="Gene3D" id="1.20.1050.10">
    <property type="match status" value="1"/>
</dbReference>
<dbReference type="CDD" id="cd03046">
    <property type="entry name" value="GST_N_GTT1_like"/>
    <property type="match status" value="1"/>
</dbReference>
<feature type="domain" description="GST C-terminal" evidence="2">
    <location>
        <begin position="96"/>
        <end position="216"/>
    </location>
</feature>
<dbReference type="SFLD" id="SFLDG00358">
    <property type="entry name" value="Main_(cytGST)"/>
    <property type="match status" value="1"/>
</dbReference>
<evidence type="ECO:0000259" key="1">
    <source>
        <dbReference type="PROSITE" id="PS50404"/>
    </source>
</evidence>
<evidence type="ECO:0000313" key="3">
    <source>
        <dbReference type="EMBL" id="MDQ0463171.1"/>
    </source>
</evidence>
<dbReference type="PANTHER" id="PTHR44051">
    <property type="entry name" value="GLUTATHIONE S-TRANSFERASE-RELATED"/>
    <property type="match status" value="1"/>
</dbReference>
<dbReference type="PROSITE" id="PS50404">
    <property type="entry name" value="GST_NTER"/>
    <property type="match status" value="1"/>
</dbReference>
<dbReference type="InterPro" id="IPR036282">
    <property type="entry name" value="Glutathione-S-Trfase_C_sf"/>
</dbReference>